<dbReference type="EMBL" id="QWDC01000001">
    <property type="protein sequence ID" value="RFZ94406.1"/>
    <property type="molecule type" value="Genomic_DNA"/>
</dbReference>
<dbReference type="RefSeq" id="WP_117389969.1">
    <property type="nucleotide sequence ID" value="NZ_QWDC01000001.1"/>
</dbReference>
<proteinExistence type="predicted"/>
<feature type="region of interest" description="Disordered" evidence="1">
    <location>
        <begin position="27"/>
        <end position="56"/>
    </location>
</feature>
<reference evidence="3 4" key="1">
    <citation type="submission" date="2018-08" db="EMBL/GenBank/DDBJ databases">
        <title>Mucilaginibacter sp. MYSH2.</title>
        <authorList>
            <person name="Seo T."/>
        </authorList>
    </citation>
    <scope>NUCLEOTIDE SEQUENCE [LARGE SCALE GENOMIC DNA]</scope>
    <source>
        <strain evidence="3 4">MYSH2</strain>
    </source>
</reference>
<keyword evidence="2" id="KW-0732">Signal</keyword>
<accession>A0A372NWC3</accession>
<feature type="compositionally biased region" description="Basic and acidic residues" evidence="1">
    <location>
        <begin position="27"/>
        <end position="43"/>
    </location>
</feature>
<sequence length="194" mass="20957">METIKTFTKKLLLLFIAVTMLAACKKGDEGPQGEKGDKGDDGAKGATGAAGAKGATGATGTANVLYSDWVYAKNFRDSIIDNSNMHVADINAPALTTEVLSNASINVYFTYGGGVFPLPHTTYAGNKTSMINFAPRFKHFNITRFTLDNSNSVNLSTVLQYRYVIIPGGKKLAAAKKVNMNDYQEVKRTYNIPN</sequence>
<dbReference type="InterPro" id="IPR008160">
    <property type="entry name" value="Collagen"/>
</dbReference>
<organism evidence="3 4">
    <name type="scientific">Mucilaginibacter conchicola</name>
    <dbReference type="NCBI Taxonomy" id="2303333"/>
    <lineage>
        <taxon>Bacteria</taxon>
        <taxon>Pseudomonadati</taxon>
        <taxon>Bacteroidota</taxon>
        <taxon>Sphingobacteriia</taxon>
        <taxon>Sphingobacteriales</taxon>
        <taxon>Sphingobacteriaceae</taxon>
        <taxon>Mucilaginibacter</taxon>
    </lineage>
</organism>
<keyword evidence="4" id="KW-1185">Reference proteome</keyword>
<name>A0A372NWC3_9SPHI</name>
<dbReference type="Proteomes" id="UP000264217">
    <property type="component" value="Unassembled WGS sequence"/>
</dbReference>
<dbReference type="AlphaFoldDB" id="A0A372NWC3"/>
<evidence type="ECO:0000313" key="3">
    <source>
        <dbReference type="EMBL" id="RFZ94406.1"/>
    </source>
</evidence>
<dbReference type="OrthoDB" id="8457242at2"/>
<protein>
    <recommendedName>
        <fullName evidence="5">Collagen-like protein</fullName>
    </recommendedName>
</protein>
<evidence type="ECO:0000256" key="2">
    <source>
        <dbReference type="SAM" id="SignalP"/>
    </source>
</evidence>
<evidence type="ECO:0000313" key="4">
    <source>
        <dbReference type="Proteomes" id="UP000264217"/>
    </source>
</evidence>
<evidence type="ECO:0000256" key="1">
    <source>
        <dbReference type="SAM" id="MobiDB-lite"/>
    </source>
</evidence>
<feature type="compositionally biased region" description="Low complexity" evidence="1">
    <location>
        <begin position="44"/>
        <end position="56"/>
    </location>
</feature>
<evidence type="ECO:0008006" key="5">
    <source>
        <dbReference type="Google" id="ProtNLM"/>
    </source>
</evidence>
<feature type="chain" id="PRO_5016952106" description="Collagen-like protein" evidence="2">
    <location>
        <begin position="23"/>
        <end position="194"/>
    </location>
</feature>
<dbReference type="PROSITE" id="PS51257">
    <property type="entry name" value="PROKAR_LIPOPROTEIN"/>
    <property type="match status" value="1"/>
</dbReference>
<comment type="caution">
    <text evidence="3">The sequence shown here is derived from an EMBL/GenBank/DDBJ whole genome shotgun (WGS) entry which is preliminary data.</text>
</comment>
<feature type="signal peptide" evidence="2">
    <location>
        <begin position="1"/>
        <end position="22"/>
    </location>
</feature>
<dbReference type="Pfam" id="PF01391">
    <property type="entry name" value="Collagen"/>
    <property type="match status" value="1"/>
</dbReference>
<gene>
    <name evidence="3" type="ORF">D0C36_02310</name>
</gene>